<proteinExistence type="predicted"/>
<name>A0A1L7VM20_FUSPR</name>
<comment type="caution">
    <text evidence="1">The sequence shown here is derived from an EMBL/GenBank/DDBJ whole genome shotgun (WGS) entry which is preliminary data.</text>
</comment>
<evidence type="ECO:0000313" key="1">
    <source>
        <dbReference type="EMBL" id="CZR40740.1"/>
    </source>
</evidence>
<dbReference type="RefSeq" id="XP_031081333.1">
    <property type="nucleotide sequence ID" value="XM_031231281.1"/>
</dbReference>
<sequence>MSGERQLFRDLGDQTGIVSVTSGGEIDAYRNIQETGAYAGQVHDVSLYHVAQALLFLFIITATMSVQCLPTRTTTPSLPTAGGGYVGITREGAELDQLARSMIEASPRFAHIMLSLHD</sequence>
<keyword evidence="2" id="KW-1185">Reference proteome</keyword>
<dbReference type="VEuPathDB" id="FungiDB:FPRO_10328"/>
<dbReference type="GeneID" id="42055200"/>
<dbReference type="AlphaFoldDB" id="A0A1L7VM20"/>
<reference evidence="2" key="1">
    <citation type="journal article" date="2016" name="Genome Biol. Evol.">
        <title>Comparative 'omics' of the Fusarium fujikuroi species complex highlights differences in genetic potential and metabolite synthesis.</title>
        <authorList>
            <person name="Niehaus E.-M."/>
            <person name="Muensterkoetter M."/>
            <person name="Proctor R.H."/>
            <person name="Brown D.W."/>
            <person name="Sharon A."/>
            <person name="Idan Y."/>
            <person name="Oren-Young L."/>
            <person name="Sieber C.M."/>
            <person name="Novak O."/>
            <person name="Pencik A."/>
            <person name="Tarkowska D."/>
            <person name="Hromadova K."/>
            <person name="Freeman S."/>
            <person name="Maymon M."/>
            <person name="Elazar M."/>
            <person name="Youssef S.A."/>
            <person name="El-Shabrawy E.S.M."/>
            <person name="Shalaby A.B.A."/>
            <person name="Houterman P."/>
            <person name="Brock N.L."/>
            <person name="Burkhardt I."/>
            <person name="Tsavkelova E.A."/>
            <person name="Dickschat J.S."/>
            <person name="Galuszka P."/>
            <person name="Gueldener U."/>
            <person name="Tudzynski B."/>
        </authorList>
    </citation>
    <scope>NUCLEOTIDE SEQUENCE [LARGE SCALE GENOMIC DNA]</scope>
    <source>
        <strain evidence="2">ET1</strain>
    </source>
</reference>
<dbReference type="Proteomes" id="UP000183971">
    <property type="component" value="Unassembled WGS sequence"/>
</dbReference>
<evidence type="ECO:0000313" key="2">
    <source>
        <dbReference type="Proteomes" id="UP000183971"/>
    </source>
</evidence>
<gene>
    <name evidence="1" type="ORF">FPRO_10328</name>
</gene>
<dbReference type="EMBL" id="FJOF01000005">
    <property type="protein sequence ID" value="CZR40740.1"/>
    <property type="molecule type" value="Genomic_DNA"/>
</dbReference>
<organism evidence="1 2">
    <name type="scientific">Fusarium proliferatum (strain ET1)</name>
    <name type="common">Orchid endophyte fungus</name>
    <dbReference type="NCBI Taxonomy" id="1227346"/>
    <lineage>
        <taxon>Eukaryota</taxon>
        <taxon>Fungi</taxon>
        <taxon>Dikarya</taxon>
        <taxon>Ascomycota</taxon>
        <taxon>Pezizomycotina</taxon>
        <taxon>Sordariomycetes</taxon>
        <taxon>Hypocreomycetidae</taxon>
        <taxon>Hypocreales</taxon>
        <taxon>Nectriaceae</taxon>
        <taxon>Fusarium</taxon>
        <taxon>Fusarium fujikuroi species complex</taxon>
    </lineage>
</organism>
<accession>A0A1L7VM20</accession>
<protein>
    <submittedName>
        <fullName evidence="1">Uncharacterized protein</fullName>
    </submittedName>
</protein>